<keyword evidence="1" id="KW-0812">Transmembrane</keyword>
<evidence type="ECO:0000256" key="1">
    <source>
        <dbReference type="SAM" id="Phobius"/>
    </source>
</evidence>
<dbReference type="OrthoDB" id="7907876at2"/>
<name>A0A5B8FG72_9RHOB</name>
<dbReference type="KEGG" id="ppru:FDP22_03055"/>
<organism evidence="2 3">
    <name type="scientific">Paroceanicella profunda</name>
    <dbReference type="NCBI Taxonomy" id="2579971"/>
    <lineage>
        <taxon>Bacteria</taxon>
        <taxon>Pseudomonadati</taxon>
        <taxon>Pseudomonadota</taxon>
        <taxon>Alphaproteobacteria</taxon>
        <taxon>Rhodobacterales</taxon>
        <taxon>Paracoccaceae</taxon>
        <taxon>Paroceanicella</taxon>
    </lineage>
</organism>
<accession>A0A5B8FG72</accession>
<feature type="transmembrane region" description="Helical" evidence="1">
    <location>
        <begin position="12"/>
        <end position="33"/>
    </location>
</feature>
<reference evidence="2 3" key="1">
    <citation type="submission" date="2019-06" db="EMBL/GenBank/DDBJ databases">
        <title>Genome sequence of Rhodobacteraceae bacterium D4M1.</title>
        <authorList>
            <person name="Cao J."/>
        </authorList>
    </citation>
    <scope>NUCLEOTIDE SEQUENCE [LARGE SCALE GENOMIC DNA]</scope>
    <source>
        <strain evidence="2 3">D4M1</strain>
    </source>
</reference>
<dbReference type="EMBL" id="CP040818">
    <property type="protein sequence ID" value="QDL90851.1"/>
    <property type="molecule type" value="Genomic_DNA"/>
</dbReference>
<sequence length="34" mass="3660">MSPCLRKSLWFLGLWAGGVLTLGVIGLAIRAVLF</sequence>
<dbReference type="RefSeq" id="WP_138577636.1">
    <property type="nucleotide sequence ID" value="NZ_CP040818.1"/>
</dbReference>
<protein>
    <submittedName>
        <fullName evidence="2">DUF2474 family protein</fullName>
    </submittedName>
</protein>
<dbReference type="Proteomes" id="UP000305888">
    <property type="component" value="Chromosome"/>
</dbReference>
<keyword evidence="1" id="KW-1133">Transmembrane helix</keyword>
<proteinExistence type="predicted"/>
<keyword evidence="3" id="KW-1185">Reference proteome</keyword>
<keyword evidence="1" id="KW-0472">Membrane</keyword>
<evidence type="ECO:0000313" key="2">
    <source>
        <dbReference type="EMBL" id="QDL90851.1"/>
    </source>
</evidence>
<gene>
    <name evidence="2" type="ORF">FDP22_03055</name>
</gene>
<dbReference type="AlphaFoldDB" id="A0A5B8FG72"/>
<evidence type="ECO:0000313" key="3">
    <source>
        <dbReference type="Proteomes" id="UP000305888"/>
    </source>
</evidence>